<dbReference type="CDD" id="cd22152">
    <property type="entry name" value="F-box_AtAFR-like"/>
    <property type="match status" value="1"/>
</dbReference>
<dbReference type="ExpressionAtlas" id="A0A178UYL3">
    <property type="expression patterns" value="baseline and differential"/>
</dbReference>
<evidence type="ECO:0000313" key="4">
    <source>
        <dbReference type="Proteomes" id="UP000078284"/>
    </source>
</evidence>
<comment type="caution">
    <text evidence="3">The sequence shown here is derived from an EMBL/GenBank/DDBJ whole genome shotgun (WGS) entry which is preliminary data.</text>
</comment>
<feature type="domain" description="F-box" evidence="2">
    <location>
        <begin position="31"/>
        <end position="77"/>
    </location>
</feature>
<accession>A0A178UYL3</accession>
<dbReference type="Proteomes" id="UP000078284">
    <property type="component" value="Chromosome 4"/>
</dbReference>
<dbReference type="AlphaFoldDB" id="A0A178UYL3"/>
<evidence type="ECO:0000313" key="3">
    <source>
        <dbReference type="EMBL" id="OAO99079.1"/>
    </source>
</evidence>
<dbReference type="InterPro" id="IPR057499">
    <property type="entry name" value="Kelch_FKB95"/>
</dbReference>
<dbReference type="InterPro" id="IPR050354">
    <property type="entry name" value="F-box/kelch-repeat_ARATH"/>
</dbReference>
<dbReference type="Gene3D" id="2.120.10.80">
    <property type="entry name" value="Kelch-type beta propeller"/>
    <property type="match status" value="1"/>
</dbReference>
<gene>
    <name evidence="3" type="ordered locus">AXX17_At4g44640</name>
</gene>
<dbReference type="SMART" id="SM00612">
    <property type="entry name" value="Kelch"/>
    <property type="match status" value="2"/>
</dbReference>
<dbReference type="InterPro" id="IPR036047">
    <property type="entry name" value="F-box-like_dom_sf"/>
</dbReference>
<dbReference type="EMBL" id="LUHQ01000004">
    <property type="protein sequence ID" value="OAO99079.1"/>
    <property type="molecule type" value="Genomic_DNA"/>
</dbReference>
<organism evidence="3 4">
    <name type="scientific">Arabidopsis thaliana</name>
    <name type="common">Mouse-ear cress</name>
    <dbReference type="NCBI Taxonomy" id="3702"/>
    <lineage>
        <taxon>Eukaryota</taxon>
        <taxon>Viridiplantae</taxon>
        <taxon>Streptophyta</taxon>
        <taxon>Embryophyta</taxon>
        <taxon>Tracheophyta</taxon>
        <taxon>Spermatophyta</taxon>
        <taxon>Magnoliopsida</taxon>
        <taxon>eudicotyledons</taxon>
        <taxon>Gunneridae</taxon>
        <taxon>Pentapetalae</taxon>
        <taxon>rosids</taxon>
        <taxon>malvids</taxon>
        <taxon>Brassicales</taxon>
        <taxon>Brassicaceae</taxon>
        <taxon>Camelineae</taxon>
        <taxon>Arabidopsis</taxon>
    </lineage>
</organism>
<protein>
    <recommendedName>
        <fullName evidence="2">F-box domain-containing protein</fullName>
    </recommendedName>
</protein>
<dbReference type="SUPFAM" id="SSF117281">
    <property type="entry name" value="Kelch motif"/>
    <property type="match status" value="1"/>
</dbReference>
<evidence type="ECO:0000259" key="2">
    <source>
        <dbReference type="PROSITE" id="PS50181"/>
    </source>
</evidence>
<evidence type="ECO:0000256" key="1">
    <source>
        <dbReference type="SAM" id="MobiDB-lite"/>
    </source>
</evidence>
<dbReference type="InterPro" id="IPR015915">
    <property type="entry name" value="Kelch-typ_b-propeller"/>
</dbReference>
<sequence>MPFSAASSSSVSSIAEEPPPKKQHDPSPSCSSYLLLLPDEIILNCLARLPKCYYPVISLVSKTFRRLIASPEIYVERSLLRRTERVLYVVLRSHATETPRWYTLNFKPFGNDSNNHRLVPIPSFPSIPCWGMSIVAIDSEIYVLGGCIDNELVSTGFVVECPSHTCRLLPTMKQARGCAAVGFVDGKLYVIGGCNPLSVNWVEAFDLKTQTWESGLGVNNVEMHDLTIRSFAIDDKIYIMDRKNSFVYDPKEGTLETDELLDTQWSVGSCVIDGKIYTFGSKNRIWVFDPIAMVWDRLKGLDDLPDKRDGSRMSNLGGNLAIMFNLEKGSTKICCTEIRLERREGGKIWGKVLWSNIVITLKEPSTIVRCLTVTV</sequence>
<dbReference type="Pfam" id="PF00646">
    <property type="entry name" value="F-box"/>
    <property type="match status" value="1"/>
</dbReference>
<dbReference type="PANTHER" id="PTHR24414:SF78">
    <property type="entry name" value="F-BOX DOMAIN-CONTAINING PROTEIN"/>
    <property type="match status" value="1"/>
</dbReference>
<dbReference type="PROSITE" id="PS50181">
    <property type="entry name" value="FBOX"/>
    <property type="match status" value="1"/>
</dbReference>
<dbReference type="SUPFAM" id="SSF81383">
    <property type="entry name" value="F-box domain"/>
    <property type="match status" value="1"/>
</dbReference>
<dbReference type="InterPro" id="IPR006652">
    <property type="entry name" value="Kelch_1"/>
</dbReference>
<dbReference type="Pfam" id="PF25210">
    <property type="entry name" value="Kelch_FKB95"/>
    <property type="match status" value="1"/>
</dbReference>
<dbReference type="InterPro" id="IPR001810">
    <property type="entry name" value="F-box_dom"/>
</dbReference>
<dbReference type="SMART" id="SM00256">
    <property type="entry name" value="FBOX"/>
    <property type="match status" value="1"/>
</dbReference>
<feature type="region of interest" description="Disordered" evidence="1">
    <location>
        <begin position="1"/>
        <end position="27"/>
    </location>
</feature>
<proteinExistence type="predicted"/>
<reference evidence="4" key="1">
    <citation type="journal article" date="2016" name="Proc. Natl. Acad. Sci. U.S.A.">
        <title>Chromosome-level assembly of Arabidopsis thaliana Ler reveals the extent of translocation and inversion polymorphisms.</title>
        <authorList>
            <person name="Zapata L."/>
            <person name="Ding J."/>
            <person name="Willing E.M."/>
            <person name="Hartwig B."/>
            <person name="Bezdan D."/>
            <person name="Jiao W.B."/>
            <person name="Patel V."/>
            <person name="Velikkakam James G."/>
            <person name="Koornneef M."/>
            <person name="Ossowski S."/>
            <person name="Schneeberger K."/>
        </authorList>
    </citation>
    <scope>NUCLEOTIDE SEQUENCE [LARGE SCALE GENOMIC DNA]</scope>
    <source>
        <strain evidence="4">cv. Landsberg erecta</strain>
    </source>
</reference>
<name>A0A178UYL3_ARATH</name>
<dbReference type="PANTHER" id="PTHR24414">
    <property type="entry name" value="F-BOX/KELCH-REPEAT PROTEIN SKIP4"/>
    <property type="match status" value="1"/>
</dbReference>
<feature type="compositionally biased region" description="Low complexity" evidence="1">
    <location>
        <begin position="1"/>
        <end position="15"/>
    </location>
</feature>